<organism evidence="7 8">
    <name type="scientific">Paenibacillus chartarius</name>
    <dbReference type="NCBI Taxonomy" id="747481"/>
    <lineage>
        <taxon>Bacteria</taxon>
        <taxon>Bacillati</taxon>
        <taxon>Bacillota</taxon>
        <taxon>Bacilli</taxon>
        <taxon>Bacillales</taxon>
        <taxon>Paenibacillaceae</taxon>
        <taxon>Paenibacillus</taxon>
    </lineage>
</organism>
<dbReference type="PANTHER" id="PTHR30055:SF151">
    <property type="entry name" value="TRANSCRIPTIONAL REGULATORY PROTEIN"/>
    <property type="match status" value="1"/>
</dbReference>
<name>A0ABV6DP17_9BACL</name>
<evidence type="ECO:0000259" key="6">
    <source>
        <dbReference type="PROSITE" id="PS50977"/>
    </source>
</evidence>
<dbReference type="InterPro" id="IPR050109">
    <property type="entry name" value="HTH-type_TetR-like_transc_reg"/>
</dbReference>
<protein>
    <submittedName>
        <fullName evidence="7">TetR/AcrR family transcriptional regulator C-terminal domain-containing protein</fullName>
    </submittedName>
</protein>
<dbReference type="Pfam" id="PF00440">
    <property type="entry name" value="TetR_N"/>
    <property type="match status" value="1"/>
</dbReference>
<dbReference type="InterPro" id="IPR001647">
    <property type="entry name" value="HTH_TetR"/>
</dbReference>
<dbReference type="PRINTS" id="PR00455">
    <property type="entry name" value="HTHTETR"/>
</dbReference>
<evidence type="ECO:0000256" key="4">
    <source>
        <dbReference type="ARBA" id="ARBA00023163"/>
    </source>
</evidence>
<evidence type="ECO:0000256" key="1">
    <source>
        <dbReference type="ARBA" id="ARBA00022491"/>
    </source>
</evidence>
<evidence type="ECO:0000313" key="7">
    <source>
        <dbReference type="EMBL" id="MFC0214393.1"/>
    </source>
</evidence>
<feature type="domain" description="HTH tetR-type" evidence="6">
    <location>
        <begin position="13"/>
        <end position="73"/>
    </location>
</feature>
<comment type="caution">
    <text evidence="7">The sequence shown here is derived from an EMBL/GenBank/DDBJ whole genome shotgun (WGS) entry which is preliminary data.</text>
</comment>
<evidence type="ECO:0000256" key="5">
    <source>
        <dbReference type="PROSITE-ProRule" id="PRU00335"/>
    </source>
</evidence>
<dbReference type="InterPro" id="IPR036271">
    <property type="entry name" value="Tet_transcr_reg_TetR-rel_C_sf"/>
</dbReference>
<dbReference type="PRINTS" id="PR00400">
    <property type="entry name" value="TETREPRESSOR"/>
</dbReference>
<keyword evidence="8" id="KW-1185">Reference proteome</keyword>
<dbReference type="InterPro" id="IPR003012">
    <property type="entry name" value="Tet_transcr_reg_TetR"/>
</dbReference>
<sequence length="197" mass="23269">MRKKKPSERKTNKLDQSLIVHAAIDIIQEEGIDKLTMRRLAQKLNIKGASLYWHVQDKNELLSLAAEEICQRIQFPDERLPWEEQLLEFGRRCRNTYLQIRNSVHVLVATPPITPYRMHLIHKINRLFELAGFKKEDVFSAGWMLNNYICSFILDEYRLADMESDVGVPDLEREFYFGIDVLIKGFRYKLQEGRTKL</sequence>
<proteinExistence type="predicted"/>
<gene>
    <name evidence="7" type="ORF">ACFFK0_18330</name>
</gene>
<dbReference type="PANTHER" id="PTHR30055">
    <property type="entry name" value="HTH-TYPE TRANSCRIPTIONAL REGULATOR RUTR"/>
    <property type="match status" value="1"/>
</dbReference>
<keyword evidence="2" id="KW-0805">Transcription regulation</keyword>
<keyword evidence="4" id="KW-0804">Transcription</keyword>
<keyword evidence="3 5" id="KW-0238">DNA-binding</keyword>
<dbReference type="Gene3D" id="1.10.10.60">
    <property type="entry name" value="Homeodomain-like"/>
    <property type="match status" value="1"/>
</dbReference>
<evidence type="ECO:0000256" key="2">
    <source>
        <dbReference type="ARBA" id="ARBA00023015"/>
    </source>
</evidence>
<reference evidence="7 8" key="1">
    <citation type="submission" date="2024-09" db="EMBL/GenBank/DDBJ databases">
        <authorList>
            <person name="Sun Q."/>
            <person name="Mori K."/>
        </authorList>
    </citation>
    <scope>NUCLEOTIDE SEQUENCE [LARGE SCALE GENOMIC DNA]</scope>
    <source>
        <strain evidence="7 8">CCM 7759</strain>
    </source>
</reference>
<dbReference type="PROSITE" id="PS50977">
    <property type="entry name" value="HTH_TETR_2"/>
    <property type="match status" value="1"/>
</dbReference>
<dbReference type="Proteomes" id="UP001589776">
    <property type="component" value="Unassembled WGS sequence"/>
</dbReference>
<dbReference type="InterPro" id="IPR004111">
    <property type="entry name" value="Repressor_TetR_C"/>
</dbReference>
<dbReference type="SUPFAM" id="SSF46689">
    <property type="entry name" value="Homeodomain-like"/>
    <property type="match status" value="1"/>
</dbReference>
<dbReference type="Gene3D" id="1.10.357.10">
    <property type="entry name" value="Tetracycline Repressor, domain 2"/>
    <property type="match status" value="1"/>
</dbReference>
<keyword evidence="1" id="KW-0678">Repressor</keyword>
<dbReference type="Pfam" id="PF02909">
    <property type="entry name" value="TetR_C_1"/>
    <property type="match status" value="1"/>
</dbReference>
<feature type="DNA-binding region" description="H-T-H motif" evidence="5">
    <location>
        <begin position="36"/>
        <end position="55"/>
    </location>
</feature>
<accession>A0ABV6DP17</accession>
<evidence type="ECO:0000256" key="3">
    <source>
        <dbReference type="ARBA" id="ARBA00023125"/>
    </source>
</evidence>
<dbReference type="EMBL" id="JBHLWN010000073">
    <property type="protein sequence ID" value="MFC0214393.1"/>
    <property type="molecule type" value="Genomic_DNA"/>
</dbReference>
<evidence type="ECO:0000313" key="8">
    <source>
        <dbReference type="Proteomes" id="UP001589776"/>
    </source>
</evidence>
<dbReference type="InterPro" id="IPR009057">
    <property type="entry name" value="Homeodomain-like_sf"/>
</dbReference>
<dbReference type="SUPFAM" id="SSF48498">
    <property type="entry name" value="Tetracyclin repressor-like, C-terminal domain"/>
    <property type="match status" value="1"/>
</dbReference>
<dbReference type="RefSeq" id="WP_377471760.1">
    <property type="nucleotide sequence ID" value="NZ_JBHLWN010000073.1"/>
</dbReference>